<evidence type="ECO:0000256" key="1">
    <source>
        <dbReference type="ARBA" id="ARBA00006484"/>
    </source>
</evidence>
<dbReference type="CDD" id="cd05233">
    <property type="entry name" value="SDR_c"/>
    <property type="match status" value="1"/>
</dbReference>
<dbReference type="PRINTS" id="PR00080">
    <property type="entry name" value="SDRFAMILY"/>
</dbReference>
<dbReference type="PANTHER" id="PTHR42760:SF115">
    <property type="entry name" value="3-OXOACYL-[ACYL-CARRIER-PROTEIN] REDUCTASE FABG"/>
    <property type="match status" value="1"/>
</dbReference>
<organism evidence="3 4">
    <name type="scientific">Nonomuraea maritima</name>
    <dbReference type="NCBI Taxonomy" id="683260"/>
    <lineage>
        <taxon>Bacteria</taxon>
        <taxon>Bacillati</taxon>
        <taxon>Actinomycetota</taxon>
        <taxon>Actinomycetes</taxon>
        <taxon>Streptosporangiales</taxon>
        <taxon>Streptosporangiaceae</taxon>
        <taxon>Nonomuraea</taxon>
    </lineage>
</organism>
<keyword evidence="2" id="KW-0560">Oxidoreductase</keyword>
<protein>
    <submittedName>
        <fullName evidence="3">NAD(P)-dependent dehydrogenase, short-chain alcohol dehydrogenase family</fullName>
    </submittedName>
</protein>
<dbReference type="PANTHER" id="PTHR42760">
    <property type="entry name" value="SHORT-CHAIN DEHYDROGENASES/REDUCTASES FAMILY MEMBER"/>
    <property type="match status" value="1"/>
</dbReference>
<dbReference type="PRINTS" id="PR00081">
    <property type="entry name" value="GDHRDH"/>
</dbReference>
<dbReference type="OrthoDB" id="517007at2"/>
<dbReference type="Pfam" id="PF13561">
    <property type="entry name" value="adh_short_C2"/>
    <property type="match status" value="1"/>
</dbReference>
<evidence type="ECO:0000256" key="2">
    <source>
        <dbReference type="ARBA" id="ARBA00023002"/>
    </source>
</evidence>
<comment type="similarity">
    <text evidence="1">Belongs to the short-chain dehydrogenases/reductases (SDR) family.</text>
</comment>
<name>A0A1G8WUA5_9ACTN</name>
<dbReference type="STRING" id="683260.SAMN05421874_103284"/>
<proteinExistence type="inferred from homology"/>
<dbReference type="Gene3D" id="3.40.50.720">
    <property type="entry name" value="NAD(P)-binding Rossmann-like Domain"/>
    <property type="match status" value="1"/>
</dbReference>
<dbReference type="SUPFAM" id="SSF51735">
    <property type="entry name" value="NAD(P)-binding Rossmann-fold domains"/>
    <property type="match status" value="1"/>
</dbReference>
<keyword evidence="4" id="KW-1185">Reference proteome</keyword>
<dbReference type="RefSeq" id="WP_090761342.1">
    <property type="nucleotide sequence ID" value="NZ_FNFB01000003.1"/>
</dbReference>
<dbReference type="InterPro" id="IPR002347">
    <property type="entry name" value="SDR_fam"/>
</dbReference>
<dbReference type="FunFam" id="3.40.50.720:FF:000084">
    <property type="entry name" value="Short-chain dehydrogenase reductase"/>
    <property type="match status" value="1"/>
</dbReference>
<evidence type="ECO:0000313" key="4">
    <source>
        <dbReference type="Proteomes" id="UP000198683"/>
    </source>
</evidence>
<evidence type="ECO:0000313" key="3">
    <source>
        <dbReference type="EMBL" id="SDJ81215.1"/>
    </source>
</evidence>
<reference evidence="3 4" key="1">
    <citation type="submission" date="2016-10" db="EMBL/GenBank/DDBJ databases">
        <authorList>
            <person name="de Groot N.N."/>
        </authorList>
    </citation>
    <scope>NUCLEOTIDE SEQUENCE [LARGE SCALE GENOMIC DNA]</scope>
    <source>
        <strain evidence="3 4">CGMCC 4.5681</strain>
    </source>
</reference>
<dbReference type="AlphaFoldDB" id="A0A1G8WUA5"/>
<dbReference type="InterPro" id="IPR036291">
    <property type="entry name" value="NAD(P)-bd_dom_sf"/>
</dbReference>
<gene>
    <name evidence="3" type="ORF">SAMN05421874_103284</name>
</gene>
<dbReference type="GO" id="GO:0016616">
    <property type="term" value="F:oxidoreductase activity, acting on the CH-OH group of donors, NAD or NADP as acceptor"/>
    <property type="evidence" value="ECO:0007669"/>
    <property type="project" value="TreeGrafter"/>
</dbReference>
<dbReference type="Proteomes" id="UP000198683">
    <property type="component" value="Unassembled WGS sequence"/>
</dbReference>
<dbReference type="EMBL" id="FNFB01000003">
    <property type="protein sequence ID" value="SDJ81215.1"/>
    <property type="molecule type" value="Genomic_DNA"/>
</dbReference>
<sequence>MPHHLLRGHVALVTGAGSGIGRACALGLAEAGATVAVTDLNPDTARQTHELIAEQGGSSAAYTLDVTEDSAWEAVLNDVRATFAPVIVLVNNAALKASVAGDGGLLDTPVPVWDRVFAANLRGPMLGARRVLPDMLEAGTGSIIMMTSTSALHSVAGFATAYSSAKAGMIGLTRMIAATYGTQGVRCNAIAPGVIMLGDDTASQEAFRESSGGLTQRPGRPTDIASTVVFLAGQAGEYINGQVLVVDGGLTTHMPGLSKKARA</sequence>
<accession>A0A1G8WUA5</accession>